<dbReference type="InterPro" id="IPR009080">
    <property type="entry name" value="tRNAsynth_Ia_anticodon-bd"/>
</dbReference>
<evidence type="ECO:0000313" key="10">
    <source>
        <dbReference type="EMBL" id="CCE65489.1"/>
    </source>
</evidence>
<dbReference type="STRING" id="1071381.G8C011"/>
<dbReference type="KEGG" id="tpf:TPHA_0L01340"/>
<keyword evidence="5" id="KW-0648">Protein biosynthesis</keyword>
<keyword evidence="6" id="KW-0030">Aminoacyl-tRNA synthetase</keyword>
<dbReference type="GO" id="GO:0004822">
    <property type="term" value="F:isoleucine-tRNA ligase activity"/>
    <property type="evidence" value="ECO:0007669"/>
    <property type="project" value="UniProtKB-EC"/>
</dbReference>
<dbReference type="EMBL" id="HE612867">
    <property type="protein sequence ID" value="CCE65489.1"/>
    <property type="molecule type" value="Genomic_DNA"/>
</dbReference>
<evidence type="ECO:0000256" key="1">
    <source>
        <dbReference type="ARBA" id="ARBA00013165"/>
    </source>
</evidence>
<dbReference type="CDD" id="cd07960">
    <property type="entry name" value="Anticodon_Ia_Ile_BEm"/>
    <property type="match status" value="1"/>
</dbReference>
<keyword evidence="2" id="KW-0436">Ligase</keyword>
<dbReference type="GO" id="GO:0005524">
    <property type="term" value="F:ATP binding"/>
    <property type="evidence" value="ECO:0007669"/>
    <property type="project" value="UniProtKB-KW"/>
</dbReference>
<dbReference type="Proteomes" id="UP000005666">
    <property type="component" value="Chromosome 12"/>
</dbReference>
<reference evidence="10 11" key="1">
    <citation type="journal article" date="2011" name="Proc. Natl. Acad. Sci. U.S.A.">
        <title>Evolutionary erosion of yeast sex chromosomes by mating-type switching accidents.</title>
        <authorList>
            <person name="Gordon J.L."/>
            <person name="Armisen D."/>
            <person name="Proux-Wera E."/>
            <person name="Oheigeartaigh S.S."/>
            <person name="Byrne K.P."/>
            <person name="Wolfe K.H."/>
        </authorList>
    </citation>
    <scope>NUCLEOTIDE SEQUENCE [LARGE SCALE GENOMIC DNA]</scope>
    <source>
        <strain evidence="11">ATCC 24235 / CBS 4417 / NBRC 1672 / NRRL Y-8282 / UCD 70-5</strain>
    </source>
</reference>
<sequence>MSLDDIRPFELLLSHQHLTSASGLKFILSAIHTMLRYASQPSSVSIALRRLYSNASHSYQKTLLLPKTKLASRSNLNHIKQEILPRCSEDIYNAQYAQFIQKYDSIDNYGDRLKFVKDNMFILQDGPPYANGDLHFGHALNKILKDIILRYQLLYNNKYVVYRPGWDCHGLPIELKALKNLNTDDYENISPLNIRSKARKLASVTVEKQIKQFKNFAILANWNDKYVTMDKKYELNQLNIFKEFFNRGYIKRQNKPVYWGTETRTALAEGELEYIENHKSVAAYVKFDLIPESVSNLSKQLDVELSSVKCLIWTTTPWTLFSNRAICYNDKFNYSIIKLNKAPNENLLICSTLLDKVATDYTVIKEFPGSFLATLSYYNTMLKDNVPRPFIHGDHVSNLSGTGLVHTAPGHGHDDYLIGKKNSLEIYSPVDHKGRYILDKLPTHLSDLLSVIEPASGSQGKQRVGRSVLDHDTTSTIISYLDKLGMLYSHHDYIHSYPYDWRSKKPVIIRSTEQWFADLTDVKQNALKTLESVNFFPTRGKIRLESFIKSRNEWCISRQRYWGVPIPAFYKKSDPSQTLMTSEIIDHVIDVINKEGTDSWFAKSPEDGSDMSKWLPTEYSNVAHEYERGKDTMDVWFDSGSAWADTVQFYNETLKIKTQDHPEPLTDVYLEGSDQHRGWFQSSLLTKIGYSNKPLAPFKNLVTHGFTLDENGIKMSKSIGNIISPLAIIEGDTKTGLPPLGIDGLRYLVAQSNFTNDIVAGQLVIKHVVEAMKKLRLTFRFLLGNLNNSTYEILPYDELRRVDKYIIHSLNKLLTTTNELYKELNFSKVLTSLQYHLNNYLSAFYFDISKDSLYLDKIDSIKRKQIQTTLFHILDTYRFILFPIIPILIQETCSALPVGWKKGTKNGFITKESPILMENEELFESFKLNELALQEAFQKQFRDLSSEDITKTSQTIVNITVNGDLNEIPFTSDQLSDILQTANVNITTTKQLDIGISSLKLGNFGPVKMETVKSTLHSCPRCWKFSSTIEDSLCNRCEESVKKLKHE</sequence>
<dbReference type="SUPFAM" id="SSF50677">
    <property type="entry name" value="ValRS/IleRS/LeuRS editing domain"/>
    <property type="match status" value="1"/>
</dbReference>
<dbReference type="Gene3D" id="3.90.740.10">
    <property type="entry name" value="Valyl/Leucyl/Isoleucyl-tRNA synthetase, editing domain"/>
    <property type="match status" value="1"/>
</dbReference>
<dbReference type="InterPro" id="IPR033708">
    <property type="entry name" value="Anticodon_Ile_BEm"/>
</dbReference>
<evidence type="ECO:0000256" key="7">
    <source>
        <dbReference type="ARBA" id="ARBA00032665"/>
    </source>
</evidence>
<dbReference type="Gene3D" id="1.10.730.20">
    <property type="match status" value="1"/>
</dbReference>
<evidence type="ECO:0000256" key="6">
    <source>
        <dbReference type="ARBA" id="ARBA00023146"/>
    </source>
</evidence>
<dbReference type="GO" id="GO:0005739">
    <property type="term" value="C:mitochondrion"/>
    <property type="evidence" value="ECO:0007669"/>
    <property type="project" value="EnsemblFungi"/>
</dbReference>
<dbReference type="PANTHER" id="PTHR42765:SF1">
    <property type="entry name" value="ISOLEUCINE--TRNA LIGASE, MITOCHONDRIAL"/>
    <property type="match status" value="1"/>
</dbReference>
<evidence type="ECO:0000256" key="2">
    <source>
        <dbReference type="ARBA" id="ARBA00022598"/>
    </source>
</evidence>
<dbReference type="GO" id="GO:0000049">
    <property type="term" value="F:tRNA binding"/>
    <property type="evidence" value="ECO:0007669"/>
    <property type="project" value="InterPro"/>
</dbReference>
<dbReference type="HOGENOM" id="CLU_001493_7_2_1"/>
<evidence type="ECO:0000313" key="11">
    <source>
        <dbReference type="Proteomes" id="UP000005666"/>
    </source>
</evidence>
<dbReference type="InterPro" id="IPR002301">
    <property type="entry name" value="Ile-tRNA-ligase"/>
</dbReference>
<dbReference type="EC" id="6.1.1.5" evidence="1"/>
<dbReference type="InterPro" id="IPR009008">
    <property type="entry name" value="Val/Leu/Ile-tRNA-synth_edit"/>
</dbReference>
<evidence type="ECO:0000259" key="9">
    <source>
        <dbReference type="Pfam" id="PF08264"/>
    </source>
</evidence>
<dbReference type="InterPro" id="IPR013155">
    <property type="entry name" value="M/V/L/I-tRNA-synth_anticd-bd"/>
</dbReference>
<keyword evidence="4" id="KW-0067">ATP-binding</keyword>
<feature type="domain" description="Aminoacyl-tRNA synthetase class Ia" evidence="8">
    <location>
        <begin position="100"/>
        <end position="758"/>
    </location>
</feature>
<proteinExistence type="predicted"/>
<dbReference type="NCBIfam" id="TIGR00392">
    <property type="entry name" value="ileS"/>
    <property type="match status" value="1"/>
</dbReference>
<organism evidence="10 11">
    <name type="scientific">Tetrapisispora phaffii (strain ATCC 24235 / CBS 4417 / NBRC 1672 / NRRL Y-8282 / UCD 70-5)</name>
    <name type="common">Yeast</name>
    <name type="synonym">Fabospora phaffii</name>
    <dbReference type="NCBI Taxonomy" id="1071381"/>
    <lineage>
        <taxon>Eukaryota</taxon>
        <taxon>Fungi</taxon>
        <taxon>Dikarya</taxon>
        <taxon>Ascomycota</taxon>
        <taxon>Saccharomycotina</taxon>
        <taxon>Saccharomycetes</taxon>
        <taxon>Saccharomycetales</taxon>
        <taxon>Saccharomycetaceae</taxon>
        <taxon>Tetrapisispora</taxon>
    </lineage>
</organism>
<dbReference type="PRINTS" id="PR00984">
    <property type="entry name" value="TRNASYNTHILE"/>
</dbReference>
<dbReference type="Pfam" id="PF08264">
    <property type="entry name" value="Anticodon_1"/>
    <property type="match status" value="1"/>
</dbReference>
<dbReference type="Gene3D" id="1.10.10.830">
    <property type="entry name" value="Ile-tRNA synthetase CP2 domain-like"/>
    <property type="match status" value="1"/>
</dbReference>
<dbReference type="eggNOG" id="KOG0433">
    <property type="taxonomic scope" value="Eukaryota"/>
</dbReference>
<feature type="domain" description="Methionyl/Valyl/Leucyl/Isoleucyl-tRNA synthetase anticodon-binding" evidence="9">
    <location>
        <begin position="803"/>
        <end position="909"/>
    </location>
</feature>
<dbReference type="OMA" id="PVYWGTE"/>
<dbReference type="GO" id="GO:0032543">
    <property type="term" value="P:mitochondrial translation"/>
    <property type="evidence" value="ECO:0007669"/>
    <property type="project" value="EnsemblFungi"/>
</dbReference>
<dbReference type="PANTHER" id="PTHR42765">
    <property type="entry name" value="SOLEUCYL-TRNA SYNTHETASE"/>
    <property type="match status" value="1"/>
</dbReference>
<dbReference type="GeneID" id="11531628"/>
<dbReference type="GO" id="GO:0002161">
    <property type="term" value="F:aminoacyl-tRNA deacylase activity"/>
    <property type="evidence" value="ECO:0007669"/>
    <property type="project" value="InterPro"/>
</dbReference>
<protein>
    <recommendedName>
        <fullName evidence="1">isoleucine--tRNA ligase</fullName>
        <ecNumber evidence="1">6.1.1.5</ecNumber>
    </recommendedName>
    <alternativeName>
        <fullName evidence="7">Isoleucyl-tRNA synthetase</fullName>
    </alternativeName>
</protein>
<dbReference type="InterPro" id="IPR050081">
    <property type="entry name" value="Ile-tRNA_ligase"/>
</dbReference>
<dbReference type="RefSeq" id="XP_003687923.1">
    <property type="nucleotide sequence ID" value="XM_003687875.1"/>
</dbReference>
<dbReference type="GO" id="GO:0006428">
    <property type="term" value="P:isoleucyl-tRNA aminoacylation"/>
    <property type="evidence" value="ECO:0007669"/>
    <property type="project" value="InterPro"/>
</dbReference>
<evidence type="ECO:0000256" key="4">
    <source>
        <dbReference type="ARBA" id="ARBA00022840"/>
    </source>
</evidence>
<accession>G8C011</accession>
<evidence type="ECO:0000256" key="3">
    <source>
        <dbReference type="ARBA" id="ARBA00022741"/>
    </source>
</evidence>
<dbReference type="SUPFAM" id="SSF52374">
    <property type="entry name" value="Nucleotidylyl transferase"/>
    <property type="match status" value="1"/>
</dbReference>
<gene>
    <name evidence="10" type="primary">TPHA0L01340</name>
    <name evidence="10" type="ordered locus">TPHA_0L01340</name>
</gene>
<dbReference type="Gene3D" id="3.40.50.620">
    <property type="entry name" value="HUPs"/>
    <property type="match status" value="2"/>
</dbReference>
<name>G8C011_TETPH</name>
<dbReference type="OrthoDB" id="10264412at2759"/>
<dbReference type="AlphaFoldDB" id="G8C011"/>
<keyword evidence="11" id="KW-1185">Reference proteome</keyword>
<dbReference type="InterPro" id="IPR014729">
    <property type="entry name" value="Rossmann-like_a/b/a_fold"/>
</dbReference>
<dbReference type="Pfam" id="PF00133">
    <property type="entry name" value="tRNA-synt_1"/>
    <property type="match status" value="1"/>
</dbReference>
<evidence type="ECO:0000256" key="5">
    <source>
        <dbReference type="ARBA" id="ARBA00022917"/>
    </source>
</evidence>
<dbReference type="SUPFAM" id="SSF47323">
    <property type="entry name" value="Anticodon-binding domain of a subclass of class I aminoacyl-tRNA synthetases"/>
    <property type="match status" value="1"/>
</dbReference>
<keyword evidence="3" id="KW-0547">Nucleotide-binding</keyword>
<evidence type="ECO:0000259" key="8">
    <source>
        <dbReference type="Pfam" id="PF00133"/>
    </source>
</evidence>
<dbReference type="InterPro" id="IPR002300">
    <property type="entry name" value="aa-tRNA-synth_Ia"/>
</dbReference>